<dbReference type="OrthoDB" id="9806027at2"/>
<dbReference type="SUPFAM" id="SSF56784">
    <property type="entry name" value="HAD-like"/>
    <property type="match status" value="1"/>
</dbReference>
<dbReference type="Gene3D" id="3.40.50.1000">
    <property type="entry name" value="HAD superfamily/HAD-like"/>
    <property type="match status" value="1"/>
</dbReference>
<dbReference type="Pfam" id="PF08282">
    <property type="entry name" value="Hydrolase_3"/>
    <property type="match status" value="1"/>
</dbReference>
<dbReference type="InterPro" id="IPR023214">
    <property type="entry name" value="HAD_sf"/>
</dbReference>
<dbReference type="RefSeq" id="WP_075063120.1">
    <property type="nucleotide sequence ID" value="NZ_LGCL01000025.1"/>
</dbReference>
<dbReference type="InterPro" id="IPR036412">
    <property type="entry name" value="HAD-like_sf"/>
</dbReference>
<dbReference type="InterPro" id="IPR006379">
    <property type="entry name" value="HAD-SF_hydro_IIB"/>
</dbReference>
<dbReference type="PANTHER" id="PTHR10000">
    <property type="entry name" value="PHOSPHOSERINE PHOSPHATASE"/>
    <property type="match status" value="1"/>
</dbReference>
<name>A0A0P6XKI1_9CHLR</name>
<sequence>MEDVPVISFDLDGTLIDSEERIHPKDIAWLKNPPEGCLFLPTTGRPLFSARPIFENNGLVNGQALPWPLVMNNGAAIYQAGENLLEYSPFPVDVQNWLIDYAQQHPRLTFLFMDLKGSYTLWMTDYAEKLSAKHAMNLHVFVDDPRTHTFSKALILAKNCEEEVPPFLEAVRDFPLNVECSMPGFYEVLPVHVSKGAGLVRLLEKLGRAGAPVYSAGDGENDLSTFGVATFRLAPQNALEVIRQQADLVVDRTVEGVLTPLLRQAGVLDQ</sequence>
<dbReference type="Gene3D" id="3.30.1240.10">
    <property type="match status" value="1"/>
</dbReference>
<dbReference type="NCBIfam" id="TIGR01484">
    <property type="entry name" value="HAD-SF-IIB"/>
    <property type="match status" value="1"/>
</dbReference>
<reference evidence="1 2" key="1">
    <citation type="submission" date="2015-07" db="EMBL/GenBank/DDBJ databases">
        <title>Genome sequence of Ornatilinea apprima DSM 23815.</title>
        <authorList>
            <person name="Hemp J."/>
            <person name="Ward L.M."/>
            <person name="Pace L.A."/>
            <person name="Fischer W.W."/>
        </authorList>
    </citation>
    <scope>NUCLEOTIDE SEQUENCE [LARGE SCALE GENOMIC DNA]</scope>
    <source>
        <strain evidence="1 2">P3M-1</strain>
    </source>
</reference>
<dbReference type="EMBL" id="LGCL01000025">
    <property type="protein sequence ID" value="KPL76541.1"/>
    <property type="molecule type" value="Genomic_DNA"/>
</dbReference>
<dbReference type="AlphaFoldDB" id="A0A0P6XKI1"/>
<gene>
    <name evidence="1" type="ORF">ADN00_11300</name>
</gene>
<dbReference type="GO" id="GO:0005829">
    <property type="term" value="C:cytosol"/>
    <property type="evidence" value="ECO:0007669"/>
    <property type="project" value="TreeGrafter"/>
</dbReference>
<dbReference type="GO" id="GO:0000287">
    <property type="term" value="F:magnesium ion binding"/>
    <property type="evidence" value="ECO:0007669"/>
    <property type="project" value="TreeGrafter"/>
</dbReference>
<comment type="caution">
    <text evidence="1">The sequence shown here is derived from an EMBL/GenBank/DDBJ whole genome shotgun (WGS) entry which is preliminary data.</text>
</comment>
<protein>
    <submittedName>
        <fullName evidence="1">Uncharacterized protein</fullName>
    </submittedName>
</protein>
<organism evidence="1 2">
    <name type="scientific">Ornatilinea apprima</name>
    <dbReference type="NCBI Taxonomy" id="1134406"/>
    <lineage>
        <taxon>Bacteria</taxon>
        <taxon>Bacillati</taxon>
        <taxon>Chloroflexota</taxon>
        <taxon>Anaerolineae</taxon>
        <taxon>Anaerolineales</taxon>
        <taxon>Anaerolineaceae</taxon>
        <taxon>Ornatilinea</taxon>
    </lineage>
</organism>
<dbReference type="PANTHER" id="PTHR10000:SF8">
    <property type="entry name" value="HAD SUPERFAMILY HYDROLASE-LIKE, TYPE 3"/>
    <property type="match status" value="1"/>
</dbReference>
<keyword evidence="2" id="KW-1185">Reference proteome</keyword>
<proteinExistence type="predicted"/>
<dbReference type="Proteomes" id="UP000050417">
    <property type="component" value="Unassembled WGS sequence"/>
</dbReference>
<evidence type="ECO:0000313" key="2">
    <source>
        <dbReference type="Proteomes" id="UP000050417"/>
    </source>
</evidence>
<dbReference type="STRING" id="1134406.ADN00_11300"/>
<evidence type="ECO:0000313" key="1">
    <source>
        <dbReference type="EMBL" id="KPL76541.1"/>
    </source>
</evidence>
<accession>A0A0P6XKI1</accession>
<dbReference type="GO" id="GO:0016791">
    <property type="term" value="F:phosphatase activity"/>
    <property type="evidence" value="ECO:0007669"/>
    <property type="project" value="TreeGrafter"/>
</dbReference>